<reference evidence="3 4" key="1">
    <citation type="submission" date="2016-07" db="EMBL/GenBank/DDBJ databases">
        <title>Multiple horizontal gene transfer events from other fungi enriched the ability of initially mycotrophic Trichoderma (Ascomycota) to feed on dead plant biomass.</title>
        <authorList>
            <consortium name="DOE Joint Genome Institute"/>
            <person name="Aerts A."/>
            <person name="Atanasova L."/>
            <person name="Chenthamara K."/>
            <person name="Zhang J."/>
            <person name="Grujic M."/>
            <person name="Henrissat B."/>
            <person name="Kuo A."/>
            <person name="Salamov A."/>
            <person name="Lipzen A."/>
            <person name="Labutti K."/>
            <person name="Barry K."/>
            <person name="Miao Y."/>
            <person name="Rahimi M.J."/>
            <person name="Shen Q."/>
            <person name="Grigoriev I.V."/>
            <person name="Kubicek C.P."/>
            <person name="Druzhinina I.S."/>
        </authorList>
    </citation>
    <scope>NUCLEOTIDE SEQUENCE [LARGE SCALE GENOMIC DNA]</scope>
    <source>
        <strain evidence="3 4">CBS 433.97</strain>
    </source>
</reference>
<gene>
    <name evidence="3" type="ORF">M441DRAFT_425737</name>
</gene>
<dbReference type="Proteomes" id="UP000240493">
    <property type="component" value="Unassembled WGS sequence"/>
</dbReference>
<keyword evidence="1" id="KW-1133">Transmembrane helix</keyword>
<keyword evidence="4" id="KW-1185">Reference proteome</keyword>
<evidence type="ECO:0000256" key="1">
    <source>
        <dbReference type="SAM" id="Phobius"/>
    </source>
</evidence>
<evidence type="ECO:0000256" key="2">
    <source>
        <dbReference type="SAM" id="SignalP"/>
    </source>
</evidence>
<feature type="transmembrane region" description="Helical" evidence="1">
    <location>
        <begin position="44"/>
        <end position="63"/>
    </location>
</feature>
<proteinExistence type="predicted"/>
<dbReference type="EMBL" id="KZ679263">
    <property type="protein sequence ID" value="PTB40050.1"/>
    <property type="molecule type" value="Genomic_DNA"/>
</dbReference>
<dbReference type="AlphaFoldDB" id="A0A2T3Z5M5"/>
<sequence>MALPAAWRRQQGSCILFFLSLALLQCESRKSSARVEHCHKLSLSFFFFFFECLSGLIIPGLLINSN</sequence>
<name>A0A2T3Z5M5_TRIA4</name>
<evidence type="ECO:0000313" key="3">
    <source>
        <dbReference type="EMBL" id="PTB40050.1"/>
    </source>
</evidence>
<evidence type="ECO:0008006" key="5">
    <source>
        <dbReference type="Google" id="ProtNLM"/>
    </source>
</evidence>
<organism evidence="3 4">
    <name type="scientific">Trichoderma asperellum (strain ATCC 204424 / CBS 433.97 / NBRC 101777)</name>
    <dbReference type="NCBI Taxonomy" id="1042311"/>
    <lineage>
        <taxon>Eukaryota</taxon>
        <taxon>Fungi</taxon>
        <taxon>Dikarya</taxon>
        <taxon>Ascomycota</taxon>
        <taxon>Pezizomycotina</taxon>
        <taxon>Sordariomycetes</taxon>
        <taxon>Hypocreomycetidae</taxon>
        <taxon>Hypocreales</taxon>
        <taxon>Hypocreaceae</taxon>
        <taxon>Trichoderma</taxon>
    </lineage>
</organism>
<keyword evidence="1" id="KW-0812">Transmembrane</keyword>
<protein>
    <recommendedName>
        <fullName evidence="5">Secreted protein</fullName>
    </recommendedName>
</protein>
<feature type="signal peptide" evidence="2">
    <location>
        <begin position="1"/>
        <end position="28"/>
    </location>
</feature>
<keyword evidence="1" id="KW-0472">Membrane</keyword>
<accession>A0A2T3Z5M5</accession>
<keyword evidence="2" id="KW-0732">Signal</keyword>
<feature type="chain" id="PRO_5015445095" description="Secreted protein" evidence="2">
    <location>
        <begin position="29"/>
        <end position="66"/>
    </location>
</feature>
<evidence type="ECO:0000313" key="4">
    <source>
        <dbReference type="Proteomes" id="UP000240493"/>
    </source>
</evidence>